<evidence type="ECO:0000313" key="1">
    <source>
        <dbReference type="EMBL" id="UTW11411.1"/>
    </source>
</evidence>
<organism evidence="1 2">
    <name type="scientific">Marinobacterium rhizophilum</name>
    <dbReference type="NCBI Taxonomy" id="420402"/>
    <lineage>
        <taxon>Bacteria</taxon>
        <taxon>Pseudomonadati</taxon>
        <taxon>Pseudomonadota</taxon>
        <taxon>Gammaproteobacteria</taxon>
        <taxon>Oceanospirillales</taxon>
        <taxon>Oceanospirillaceae</taxon>
        <taxon>Marinobacterium</taxon>
    </lineage>
</organism>
<dbReference type="SUPFAM" id="SSF51735">
    <property type="entry name" value="NAD(P)-binding Rossmann-fold domains"/>
    <property type="match status" value="1"/>
</dbReference>
<proteinExistence type="predicted"/>
<dbReference type="EMBL" id="CP073347">
    <property type="protein sequence ID" value="UTW11411.1"/>
    <property type="molecule type" value="Genomic_DNA"/>
</dbReference>
<protein>
    <submittedName>
        <fullName evidence="1">Delta(1)-pyrroline-2-carboxylate reductase family protein</fullName>
    </submittedName>
</protein>
<dbReference type="InterPro" id="IPR053444">
    <property type="entry name" value="Pyr2C_reductase-like"/>
</dbReference>
<dbReference type="InterPro" id="IPR023401">
    <property type="entry name" value="ODC_N"/>
</dbReference>
<dbReference type="Gene3D" id="3.30.1780.10">
    <property type="entry name" value="ornithine cyclodeaminase, domain 1"/>
    <property type="match status" value="1"/>
</dbReference>
<name>A0ABY5HHT7_9GAMM</name>
<accession>A0ABY5HHT7</accession>
<gene>
    <name evidence="1" type="ORF">KDW95_19460</name>
</gene>
<dbReference type="PIRSF" id="PIRSF001439">
    <property type="entry name" value="CryM"/>
    <property type="match status" value="1"/>
</dbReference>
<evidence type="ECO:0000313" key="2">
    <source>
        <dbReference type="Proteomes" id="UP001058461"/>
    </source>
</evidence>
<dbReference type="PANTHER" id="PTHR13812">
    <property type="entry name" value="KETIMINE REDUCTASE MU-CRYSTALLIN"/>
    <property type="match status" value="1"/>
</dbReference>
<keyword evidence="2" id="KW-1185">Reference proteome</keyword>
<reference evidence="1" key="1">
    <citation type="submission" date="2021-04" db="EMBL/GenBank/DDBJ databases">
        <title>Oceanospirillales bacteria with DddD are important DMSP degraders in coastal seawater.</title>
        <authorList>
            <person name="Liu J."/>
        </authorList>
    </citation>
    <scope>NUCLEOTIDE SEQUENCE</scope>
    <source>
        <strain evidence="1">D13-1</strain>
    </source>
</reference>
<dbReference type="RefSeq" id="WP_255853451.1">
    <property type="nucleotide sequence ID" value="NZ_CP073347.1"/>
</dbReference>
<dbReference type="InterPro" id="IPR003462">
    <property type="entry name" value="ODC_Mu_crystall"/>
</dbReference>
<dbReference type="InterPro" id="IPR036291">
    <property type="entry name" value="NAD(P)-bd_dom_sf"/>
</dbReference>
<dbReference type="Proteomes" id="UP001058461">
    <property type="component" value="Chromosome"/>
</dbReference>
<dbReference type="NCBIfam" id="NF005603">
    <property type="entry name" value="PRK07340.1"/>
    <property type="match status" value="1"/>
</dbReference>
<dbReference type="Pfam" id="PF02423">
    <property type="entry name" value="OCD_Mu_crystall"/>
    <property type="match status" value="1"/>
</dbReference>
<dbReference type="NCBIfam" id="NF045512">
    <property type="entry name" value="PyrPipCarbRedLhpI"/>
    <property type="match status" value="1"/>
</dbReference>
<sequence>MNESAPNPGFKVYDRQATRNLLKMPALISAIKQAATEYSEGGIVSPERMVVPRPNAGVMLSMPATAQDISVHKLVNVEPSNGKRGLPTIYGLVTIFDTPTGQPLCLLDGPEVTGCRTAAVSMIGIETFMSQAPQRVLIIGSGTQAIYHVRALHEIYPKAEVFVRGLSHDSANRFCKEHAGENPNLYPCNPSEIPEGTDVVIMLTTSTSPIYNEDALKGRLIIGVGAFKPEMAEIGEHTLAGSDIYVDDPLGAREEAGDLIQAGIDWGRVRNLADALKHKPSLDRPIVFKTVGTGAWDLAAGRVATLNLAGK</sequence>
<dbReference type="PANTHER" id="PTHR13812:SF19">
    <property type="entry name" value="KETIMINE REDUCTASE MU-CRYSTALLIN"/>
    <property type="match status" value="1"/>
</dbReference>
<dbReference type="Gene3D" id="3.40.50.720">
    <property type="entry name" value="NAD(P)-binding Rossmann-like Domain"/>
    <property type="match status" value="1"/>
</dbReference>